<accession>A0A4Q1BKX2</accession>
<feature type="compositionally biased region" description="Basic residues" evidence="9">
    <location>
        <begin position="1037"/>
        <end position="1051"/>
    </location>
</feature>
<keyword evidence="2" id="KW-0690">Ribosome biogenesis</keyword>
<keyword evidence="5" id="KW-0677">Repeat</keyword>
<proteinExistence type="predicted"/>
<feature type="compositionally biased region" description="Low complexity" evidence="9">
    <location>
        <begin position="986"/>
        <end position="1000"/>
    </location>
</feature>
<dbReference type="InParanoid" id="A0A4Q1BKX2"/>
<reference evidence="11 12" key="1">
    <citation type="submission" date="2016-06" db="EMBL/GenBank/DDBJ databases">
        <title>Evolution of pathogenesis and genome organization in the Tremellales.</title>
        <authorList>
            <person name="Cuomo C."/>
            <person name="Litvintseva A."/>
            <person name="Heitman J."/>
            <person name="Chen Y."/>
            <person name="Sun S."/>
            <person name="Springer D."/>
            <person name="Dromer F."/>
            <person name="Young S."/>
            <person name="Zeng Q."/>
            <person name="Chapman S."/>
            <person name="Gujja S."/>
            <person name="Saif S."/>
            <person name="Birren B."/>
        </authorList>
    </citation>
    <scope>NUCLEOTIDE SEQUENCE [LARGE SCALE GENOMIC DNA]</scope>
    <source>
        <strain evidence="11 12">ATCC 28783</strain>
    </source>
</reference>
<dbReference type="PANTHER" id="PTHR44215:SF1">
    <property type="entry name" value="WD REPEAT-CONTAINING PROTEIN 75"/>
    <property type="match status" value="1"/>
</dbReference>
<feature type="repeat" description="WD" evidence="8">
    <location>
        <begin position="152"/>
        <end position="194"/>
    </location>
</feature>
<dbReference type="GO" id="GO:0032040">
    <property type="term" value="C:small-subunit processome"/>
    <property type="evidence" value="ECO:0007669"/>
    <property type="project" value="InterPro"/>
</dbReference>
<dbReference type="InterPro" id="IPR001680">
    <property type="entry name" value="WD40_rpt"/>
</dbReference>
<dbReference type="Gene3D" id="2.130.10.10">
    <property type="entry name" value="YVTN repeat-like/Quinoprotein amine dehydrogenase"/>
    <property type="match status" value="3"/>
</dbReference>
<sequence length="1051" mass="114872">MEEPIVDADDNHPHRRRRRGKGKGKDISSSGIAPVPPSTSVEEELDQPQAGSSKLPLTSDQEVSSLGAPGKVVTKRKKSKDRHKLGGENFPGDPKFAEWECIPIARNDVSSVPPIWSKDGKFFHVVSGTSIHIHSYSAPHFPRLSTLSSTVRDGHQKPITALILSPINPFQLITASLDGTVKIWDWVEGRLVRTIPVVQDGGVHQLCAGQVGGSWWLFLTTSTRKASSKQQNGLNYHIHRILLSPTTKEKTNISIVSKLSKAPVALFISPRNTYLVALAANKAYTFRLPSNPSQTKDWNMTQVKFVSNQNFTCGAFAPESLLNKEKGEEWFATGDDHGLIRLWHGLDEAFRQLNLAAKSDATPDSLSQTEKRLPTTSLHWHAHAVSAIAFTGTGAQLLSVGEESVLVQWHLASGRREFVPRLGGKPIVSLSVRPGTRGHEEEWWVTMLDGSTVRVGSASGNINNVGSAIKIDPLHPPSNPGRYPLAVHPANGAVVLPSSHPSTLQFIDPATSVVSFDLEVAPSNRVSKRDETPLDPVAVEHVVFSPALDGRSKWMTTVEGRRGNDDEGGMVKTLKFWQWTGEKYVLNTIFPRPHGTSDVSSLCFSSVTKAQVVAGQMPLLVTTSVDGEAKVWHARQARKSEQGKWTVYWSLRSTFSYRSMPIYSASVSADSTILALAHGPLVTLWDLFSNVLLRVLDSGAFGESQRVGFAGPESRYLVCAGATQGLAVWDLLICETLWSAPTKALNHLFTSTSSSDFQILSQPGSKRTLITSFSPTTPRPLSTTSISQTFSAVCQSRNSGFIGISSNSTIYQFGPSISAKTQASQVRAVQPTSEKKLSIWQEMFGKAAFFDDLTVSELERGTSQTATTQASGSRMDIWEGPSHTLPPTGMLFDAFVDKFLSSRPVEEDTRDEIDVRRDAISYDVPMDETSDLVLPTVSSQGRIPEKGEMEELQELFRSFVIKPVGTPDKRVNGKVNGKPNGHTNHVNLLSPPSSSLLVSSNDEDTRVDPIPITPDTTFSTTNGLVSDDERVLTSGKMKGRGKKRRAPREDD</sequence>
<dbReference type="SMART" id="SM00320">
    <property type="entry name" value="WD40"/>
    <property type="match status" value="6"/>
</dbReference>
<dbReference type="AlphaFoldDB" id="A0A4Q1BKX2"/>
<gene>
    <name evidence="11" type="ORF">M231_04398</name>
</gene>
<evidence type="ECO:0000256" key="2">
    <source>
        <dbReference type="ARBA" id="ARBA00022517"/>
    </source>
</evidence>
<evidence type="ECO:0000256" key="5">
    <source>
        <dbReference type="ARBA" id="ARBA00022737"/>
    </source>
</evidence>
<keyword evidence="3" id="KW-0698">rRNA processing</keyword>
<name>A0A4Q1BKX2_TREME</name>
<dbReference type="InterPro" id="IPR057644">
    <property type="entry name" value="Beta-prop_WDR75_2nd"/>
</dbReference>
<evidence type="ECO:0000256" key="8">
    <source>
        <dbReference type="PROSITE-ProRule" id="PRU00221"/>
    </source>
</evidence>
<feature type="region of interest" description="Disordered" evidence="9">
    <location>
        <begin position="1"/>
        <end position="89"/>
    </location>
</feature>
<dbReference type="GO" id="GO:0006364">
    <property type="term" value="P:rRNA processing"/>
    <property type="evidence" value="ECO:0007669"/>
    <property type="project" value="UniProtKB-KW"/>
</dbReference>
<feature type="repeat" description="WD" evidence="8">
    <location>
        <begin position="378"/>
        <end position="419"/>
    </location>
</feature>
<evidence type="ECO:0000313" key="11">
    <source>
        <dbReference type="EMBL" id="RXK38356.1"/>
    </source>
</evidence>
<dbReference type="InterPro" id="IPR053826">
    <property type="entry name" value="WDR75"/>
</dbReference>
<dbReference type="PANTHER" id="PTHR44215">
    <property type="entry name" value="WD REPEAT-CONTAINING PROTEIN 75"/>
    <property type="match status" value="1"/>
</dbReference>
<dbReference type="EMBL" id="SDIL01000049">
    <property type="protein sequence ID" value="RXK38356.1"/>
    <property type="molecule type" value="Genomic_DNA"/>
</dbReference>
<keyword evidence="12" id="KW-1185">Reference proteome</keyword>
<comment type="subcellular location">
    <subcellularLocation>
        <location evidence="1">Nucleus</location>
        <location evidence="1">Nucleolus</location>
    </subcellularLocation>
</comment>
<evidence type="ECO:0000256" key="1">
    <source>
        <dbReference type="ARBA" id="ARBA00004604"/>
    </source>
</evidence>
<organism evidence="11 12">
    <name type="scientific">Tremella mesenterica</name>
    <name type="common">Jelly fungus</name>
    <dbReference type="NCBI Taxonomy" id="5217"/>
    <lineage>
        <taxon>Eukaryota</taxon>
        <taxon>Fungi</taxon>
        <taxon>Dikarya</taxon>
        <taxon>Basidiomycota</taxon>
        <taxon>Agaricomycotina</taxon>
        <taxon>Tremellomycetes</taxon>
        <taxon>Tremellales</taxon>
        <taxon>Tremellaceae</taxon>
        <taxon>Tremella</taxon>
    </lineage>
</organism>
<feature type="compositionally biased region" description="Basic residues" evidence="9">
    <location>
        <begin position="13"/>
        <end position="22"/>
    </location>
</feature>
<evidence type="ECO:0000256" key="7">
    <source>
        <dbReference type="ARBA" id="ARBA00023242"/>
    </source>
</evidence>
<dbReference type="Pfam" id="PF23869">
    <property type="entry name" value="Beta-prop_WDR75_1st"/>
    <property type="match status" value="2"/>
</dbReference>
<dbReference type="GO" id="GO:0003723">
    <property type="term" value="F:RNA binding"/>
    <property type="evidence" value="ECO:0007669"/>
    <property type="project" value="InterPro"/>
</dbReference>
<feature type="domain" description="WD repeat-containing protein 75 second beta-propeller" evidence="10">
    <location>
        <begin position="488"/>
        <end position="784"/>
    </location>
</feature>
<evidence type="ECO:0000256" key="9">
    <source>
        <dbReference type="SAM" id="MobiDB-lite"/>
    </source>
</evidence>
<evidence type="ECO:0000256" key="4">
    <source>
        <dbReference type="ARBA" id="ARBA00022574"/>
    </source>
</evidence>
<dbReference type="GO" id="GO:2000234">
    <property type="term" value="P:positive regulation of rRNA processing"/>
    <property type="evidence" value="ECO:0007669"/>
    <property type="project" value="TreeGrafter"/>
</dbReference>
<dbReference type="VEuPathDB" id="FungiDB:TREMEDRAFT_71675"/>
<protein>
    <recommendedName>
        <fullName evidence="10">WD repeat-containing protein 75 second beta-propeller domain-containing protein</fullName>
    </recommendedName>
</protein>
<dbReference type="SUPFAM" id="SSF50978">
    <property type="entry name" value="WD40 repeat-like"/>
    <property type="match status" value="2"/>
</dbReference>
<dbReference type="PROSITE" id="PS50082">
    <property type="entry name" value="WD_REPEATS_2"/>
    <property type="match status" value="2"/>
</dbReference>
<evidence type="ECO:0000259" key="10">
    <source>
        <dbReference type="Pfam" id="PF23769"/>
    </source>
</evidence>
<dbReference type="STRING" id="5217.A0A4Q1BKX2"/>
<dbReference type="OrthoDB" id="4096at2759"/>
<evidence type="ECO:0000256" key="3">
    <source>
        <dbReference type="ARBA" id="ARBA00022552"/>
    </source>
</evidence>
<keyword evidence="6" id="KW-0804">Transcription</keyword>
<dbReference type="PROSITE" id="PS50294">
    <property type="entry name" value="WD_REPEATS_REGION"/>
    <property type="match status" value="1"/>
</dbReference>
<evidence type="ECO:0000256" key="6">
    <source>
        <dbReference type="ARBA" id="ARBA00023163"/>
    </source>
</evidence>
<dbReference type="GO" id="GO:0045943">
    <property type="term" value="P:positive regulation of transcription by RNA polymerase I"/>
    <property type="evidence" value="ECO:0007669"/>
    <property type="project" value="InterPro"/>
</dbReference>
<feature type="compositionally biased region" description="Polar residues" evidence="9">
    <location>
        <begin position="1014"/>
        <end position="1024"/>
    </location>
</feature>
<dbReference type="Proteomes" id="UP000289152">
    <property type="component" value="Unassembled WGS sequence"/>
</dbReference>
<keyword evidence="4 8" id="KW-0853">WD repeat</keyword>
<dbReference type="InterPro" id="IPR036322">
    <property type="entry name" value="WD40_repeat_dom_sf"/>
</dbReference>
<dbReference type="InterPro" id="IPR015943">
    <property type="entry name" value="WD40/YVTN_repeat-like_dom_sf"/>
</dbReference>
<comment type="caution">
    <text evidence="11">The sequence shown here is derived from an EMBL/GenBank/DDBJ whole genome shotgun (WGS) entry which is preliminary data.</text>
</comment>
<feature type="region of interest" description="Disordered" evidence="9">
    <location>
        <begin position="967"/>
        <end position="1051"/>
    </location>
</feature>
<dbReference type="Pfam" id="PF23769">
    <property type="entry name" value="Beta-prop_WDR75_2nd"/>
    <property type="match status" value="1"/>
</dbReference>
<evidence type="ECO:0000313" key="12">
    <source>
        <dbReference type="Proteomes" id="UP000289152"/>
    </source>
</evidence>
<dbReference type="FunCoup" id="A0A4Q1BKX2">
    <property type="interactions" value="522"/>
</dbReference>
<feature type="compositionally biased region" description="Basic residues" evidence="9">
    <location>
        <begin position="73"/>
        <end position="83"/>
    </location>
</feature>
<keyword evidence="7" id="KW-0539">Nucleus</keyword>
<feature type="compositionally biased region" description="Polar residues" evidence="9">
    <location>
        <begin position="49"/>
        <end position="64"/>
    </location>
</feature>